<accession>A0ABQ3EIY8</accession>
<evidence type="ECO:0000313" key="1">
    <source>
        <dbReference type="EMBL" id="GHB41961.1"/>
    </source>
</evidence>
<reference evidence="2" key="1">
    <citation type="journal article" date="2019" name="Int. J. Syst. Evol. Microbiol.">
        <title>The Global Catalogue of Microorganisms (GCM) 10K type strain sequencing project: providing services to taxonomists for standard genome sequencing and annotation.</title>
        <authorList>
            <consortium name="The Broad Institute Genomics Platform"/>
            <consortium name="The Broad Institute Genome Sequencing Center for Infectious Disease"/>
            <person name="Wu L."/>
            <person name="Ma J."/>
        </authorList>
    </citation>
    <scope>NUCLEOTIDE SEQUENCE [LARGE SCALE GENOMIC DNA]</scope>
    <source>
        <strain evidence="2">KCTC 12861</strain>
    </source>
</reference>
<gene>
    <name evidence="1" type="ORF">GCM10007094_33960</name>
</gene>
<name>A0ABQ3EIY8_9HYPH</name>
<protein>
    <recommendedName>
        <fullName evidence="3">3-dehydroquinate dehydratase</fullName>
    </recommendedName>
</protein>
<dbReference type="EMBL" id="BMXE01000007">
    <property type="protein sequence ID" value="GHB41961.1"/>
    <property type="molecule type" value="Genomic_DNA"/>
</dbReference>
<keyword evidence="2" id="KW-1185">Reference proteome</keyword>
<dbReference type="InterPro" id="IPR018912">
    <property type="entry name" value="DUF2478"/>
</dbReference>
<dbReference type="RefSeq" id="WP_189438001.1">
    <property type="nucleotide sequence ID" value="NZ_BMXE01000007.1"/>
</dbReference>
<dbReference type="Proteomes" id="UP000637980">
    <property type="component" value="Unassembled WGS sequence"/>
</dbReference>
<evidence type="ECO:0008006" key="3">
    <source>
        <dbReference type="Google" id="ProtNLM"/>
    </source>
</evidence>
<dbReference type="Gene3D" id="3.40.50.300">
    <property type="entry name" value="P-loop containing nucleotide triphosphate hydrolases"/>
    <property type="match status" value="1"/>
</dbReference>
<evidence type="ECO:0000313" key="2">
    <source>
        <dbReference type="Proteomes" id="UP000637980"/>
    </source>
</evidence>
<sequence>MRIAYTLPKGKLVLTELSETLREAGIRTCGIVQAESVTTDRHRCDMEVRVLPDGPEISITQSLGKEASGCRLNTAALAQAAGEVAQRIDEPFDVFILNKFGEQEANGSGFRDLIVKALETGADVLVGTNDINIDAFKEFSGGIAEFIEPDVAALKAWIENRP</sequence>
<comment type="caution">
    <text evidence="1">The sequence shown here is derived from an EMBL/GenBank/DDBJ whole genome shotgun (WGS) entry which is preliminary data.</text>
</comment>
<proteinExistence type="predicted"/>
<dbReference type="InterPro" id="IPR027417">
    <property type="entry name" value="P-loop_NTPase"/>
</dbReference>
<organism evidence="1 2">
    <name type="scientific">Pseudovibrio japonicus</name>
    <dbReference type="NCBI Taxonomy" id="366534"/>
    <lineage>
        <taxon>Bacteria</taxon>
        <taxon>Pseudomonadati</taxon>
        <taxon>Pseudomonadota</taxon>
        <taxon>Alphaproteobacteria</taxon>
        <taxon>Hyphomicrobiales</taxon>
        <taxon>Stappiaceae</taxon>
        <taxon>Pseudovibrio</taxon>
    </lineage>
</organism>
<dbReference type="Pfam" id="PF10649">
    <property type="entry name" value="DUF2478"/>
    <property type="match status" value="1"/>
</dbReference>